<feature type="compositionally biased region" description="Basic and acidic residues" evidence="10">
    <location>
        <begin position="78"/>
        <end position="88"/>
    </location>
</feature>
<dbReference type="NCBIfam" id="TIGR01411">
    <property type="entry name" value="tatAE"/>
    <property type="match status" value="1"/>
</dbReference>
<evidence type="ECO:0000256" key="10">
    <source>
        <dbReference type="SAM" id="MobiDB-lite"/>
    </source>
</evidence>
<dbReference type="PANTHER" id="PTHR42982:SF1">
    <property type="entry name" value="SEC-INDEPENDENT PROTEIN TRANSLOCASE PROTEIN TATA"/>
    <property type="match status" value="1"/>
</dbReference>
<feature type="region of interest" description="Disordered" evidence="10">
    <location>
        <begin position="42"/>
        <end position="88"/>
    </location>
</feature>
<feature type="compositionally biased region" description="Basic and acidic residues" evidence="10">
    <location>
        <begin position="57"/>
        <end position="66"/>
    </location>
</feature>
<dbReference type="PANTHER" id="PTHR42982">
    <property type="entry name" value="SEC-INDEPENDENT PROTEIN TRANSLOCASE PROTEIN TATA"/>
    <property type="match status" value="1"/>
</dbReference>
<protein>
    <recommendedName>
        <fullName evidence="9">Sec-independent protein translocase protein TatA</fullName>
    </recommendedName>
</protein>
<keyword evidence="8 9" id="KW-0472">Membrane</keyword>
<evidence type="ECO:0000256" key="3">
    <source>
        <dbReference type="ARBA" id="ARBA00022475"/>
    </source>
</evidence>
<dbReference type="RefSeq" id="WP_181731490.1">
    <property type="nucleotide sequence ID" value="NZ_JACEIR010000002.1"/>
</dbReference>
<comment type="subunit">
    <text evidence="9">Forms a complex with TatC.</text>
</comment>
<organism evidence="11 12">
    <name type="scientific">Thermoactinomyces intermedius</name>
    <dbReference type="NCBI Taxonomy" id="2024"/>
    <lineage>
        <taxon>Bacteria</taxon>
        <taxon>Bacillati</taxon>
        <taxon>Bacillota</taxon>
        <taxon>Bacilli</taxon>
        <taxon>Bacillales</taxon>
        <taxon>Thermoactinomycetaceae</taxon>
        <taxon>Thermoactinomyces</taxon>
    </lineage>
</organism>
<keyword evidence="3 9" id="KW-1003">Cell membrane</keyword>
<evidence type="ECO:0000256" key="2">
    <source>
        <dbReference type="ARBA" id="ARBA00022448"/>
    </source>
</evidence>
<comment type="caution">
    <text evidence="11">The sequence shown here is derived from an EMBL/GenBank/DDBJ whole genome shotgun (WGS) entry which is preliminary data.</text>
</comment>
<name>A0A8I1ADM4_THEIN</name>
<evidence type="ECO:0000256" key="5">
    <source>
        <dbReference type="ARBA" id="ARBA00022927"/>
    </source>
</evidence>
<sequence length="88" mass="9406">MSINGVEWLLIFVVALILFGPKKLPELGRALGKSLREFKKATSGVLSEEDSGQGAEAKPDAPKAEIAKTGNPKAETQTVKDETKTPNL</sequence>
<comment type="similarity">
    <text evidence="9">Belongs to the TatA/E family.</text>
</comment>
<dbReference type="AlphaFoldDB" id="A0A8I1ADM4"/>
<dbReference type="GO" id="GO:0008320">
    <property type="term" value="F:protein transmembrane transporter activity"/>
    <property type="evidence" value="ECO:0007669"/>
    <property type="project" value="UniProtKB-UniRule"/>
</dbReference>
<dbReference type="NCBIfam" id="NF011430">
    <property type="entry name" value="PRK14861.1"/>
    <property type="match status" value="1"/>
</dbReference>
<accession>A0A8I1ADM4</accession>
<comment type="function">
    <text evidence="9">Part of the twin-arginine translocation (Tat) system that transports large folded proteins containing a characteristic twin-arginine motif in their signal peptide across membranes. TatA could form the protein-conducting channel of the Tat system.</text>
</comment>
<gene>
    <name evidence="9" type="primary">tatA</name>
    <name evidence="11" type="ORF">I8U20_07610</name>
</gene>
<keyword evidence="12" id="KW-1185">Reference proteome</keyword>
<keyword evidence="7 9" id="KW-0811">Translocation</keyword>
<proteinExistence type="inferred from homology"/>
<keyword evidence="2 9" id="KW-0813">Transport</keyword>
<evidence type="ECO:0000313" key="12">
    <source>
        <dbReference type="Proteomes" id="UP000633619"/>
    </source>
</evidence>
<evidence type="ECO:0000313" key="11">
    <source>
        <dbReference type="EMBL" id="MBH8595195.1"/>
    </source>
</evidence>
<keyword evidence="6 9" id="KW-1133">Transmembrane helix</keyword>
<dbReference type="GO" id="GO:0043953">
    <property type="term" value="P:protein transport by the Tat complex"/>
    <property type="evidence" value="ECO:0007669"/>
    <property type="project" value="UniProtKB-UniRule"/>
</dbReference>
<evidence type="ECO:0000256" key="8">
    <source>
        <dbReference type="ARBA" id="ARBA00023136"/>
    </source>
</evidence>
<dbReference type="Gene3D" id="1.20.5.3310">
    <property type="match status" value="1"/>
</dbReference>
<evidence type="ECO:0000256" key="4">
    <source>
        <dbReference type="ARBA" id="ARBA00022692"/>
    </source>
</evidence>
<keyword evidence="4 9" id="KW-0812">Transmembrane</keyword>
<dbReference type="Proteomes" id="UP000633619">
    <property type="component" value="Unassembled WGS sequence"/>
</dbReference>
<dbReference type="InterPro" id="IPR006312">
    <property type="entry name" value="TatA/E"/>
</dbReference>
<evidence type="ECO:0000256" key="1">
    <source>
        <dbReference type="ARBA" id="ARBA00004162"/>
    </source>
</evidence>
<keyword evidence="5 9" id="KW-0653">Protein transport</keyword>
<dbReference type="InterPro" id="IPR003369">
    <property type="entry name" value="TatA/B/E"/>
</dbReference>
<dbReference type="EMBL" id="JAECVW010000003">
    <property type="protein sequence ID" value="MBH8595195.1"/>
    <property type="molecule type" value="Genomic_DNA"/>
</dbReference>
<evidence type="ECO:0000256" key="7">
    <source>
        <dbReference type="ARBA" id="ARBA00023010"/>
    </source>
</evidence>
<reference evidence="11 12" key="1">
    <citation type="submission" date="2020-12" db="EMBL/GenBank/DDBJ databases">
        <title>WGS of Thermoactinomyces spp.</title>
        <authorList>
            <person name="Cheng K."/>
        </authorList>
    </citation>
    <scope>NUCLEOTIDE SEQUENCE [LARGE SCALE GENOMIC DNA]</scope>
    <source>
        <strain evidence="12">CICC 10671\DSM 43846</strain>
    </source>
</reference>
<evidence type="ECO:0000256" key="6">
    <source>
        <dbReference type="ARBA" id="ARBA00022989"/>
    </source>
</evidence>
<comment type="subcellular location">
    <subcellularLocation>
        <location evidence="1 9">Cell membrane</location>
        <topology evidence="1 9">Single-pass membrane protein</topology>
    </subcellularLocation>
</comment>
<dbReference type="Pfam" id="PF02416">
    <property type="entry name" value="TatA_B_E"/>
    <property type="match status" value="1"/>
</dbReference>
<evidence type="ECO:0000256" key="9">
    <source>
        <dbReference type="HAMAP-Rule" id="MF_00236"/>
    </source>
</evidence>
<dbReference type="HAMAP" id="MF_00236">
    <property type="entry name" value="TatA_E"/>
    <property type="match status" value="1"/>
</dbReference>
<dbReference type="GO" id="GO:0033281">
    <property type="term" value="C:TAT protein transport complex"/>
    <property type="evidence" value="ECO:0007669"/>
    <property type="project" value="UniProtKB-UniRule"/>
</dbReference>